<evidence type="ECO:0000313" key="1">
    <source>
        <dbReference type="EMBL" id="HHO58506.1"/>
    </source>
</evidence>
<gene>
    <name evidence="1" type="ORF">ENJ85_04960</name>
</gene>
<organism evidence="1">
    <name type="scientific">Oceanithermus profundus</name>
    <dbReference type="NCBI Taxonomy" id="187137"/>
    <lineage>
        <taxon>Bacteria</taxon>
        <taxon>Thermotogati</taxon>
        <taxon>Deinococcota</taxon>
        <taxon>Deinococci</taxon>
        <taxon>Thermales</taxon>
        <taxon>Thermaceae</taxon>
        <taxon>Oceanithermus</taxon>
    </lineage>
</organism>
<dbReference type="Proteomes" id="UP000886105">
    <property type="component" value="Unassembled WGS sequence"/>
</dbReference>
<sequence>MLEHLKKGVELLDRGKARGTITSAVLKTTEEKANEIFDMILKLRERVSEIDREGEEPAEGPLVTVFFGLMIE</sequence>
<protein>
    <submittedName>
        <fullName evidence="1">Uncharacterized protein</fullName>
    </submittedName>
</protein>
<dbReference type="EMBL" id="DRNZ01000304">
    <property type="protein sequence ID" value="HHO58506.1"/>
    <property type="molecule type" value="Genomic_DNA"/>
</dbReference>
<proteinExistence type="predicted"/>
<comment type="caution">
    <text evidence="1">The sequence shown here is derived from an EMBL/GenBank/DDBJ whole genome shotgun (WGS) entry which is preliminary data.</text>
</comment>
<reference evidence="1" key="1">
    <citation type="journal article" date="2020" name="mSystems">
        <title>Genome- and Community-Level Interaction Insights into Carbon Utilization and Element Cycling Functions of Hydrothermarchaeota in Hydrothermal Sediment.</title>
        <authorList>
            <person name="Zhou Z."/>
            <person name="Liu Y."/>
            <person name="Xu W."/>
            <person name="Pan J."/>
            <person name="Luo Z.H."/>
            <person name="Li M."/>
        </authorList>
    </citation>
    <scope>NUCLEOTIDE SEQUENCE [LARGE SCALE GENOMIC DNA]</scope>
    <source>
        <strain evidence="1">HyVt-523</strain>
    </source>
</reference>
<dbReference type="AlphaFoldDB" id="A0A7C5SQT4"/>
<name>A0A7C5SQT4_9DEIN</name>
<accession>A0A7C5SQT4</accession>